<gene>
    <name evidence="4" type="primary">ORF26884</name>
</gene>
<dbReference type="PANTHER" id="PTHR24171:SF11">
    <property type="entry name" value="26S PROTEASOME NON-ATPASE REGULATORY SUBUNIT 10"/>
    <property type="match status" value="1"/>
</dbReference>
<evidence type="ECO:0000256" key="1">
    <source>
        <dbReference type="ARBA" id="ARBA00022737"/>
    </source>
</evidence>
<sequence length="71" mass="7601">EWKAKANIGDNQSKTPLMRAIEFHQEGCVALLLSYNVDIDTADAQGNTPLHIAVEGANMGIIHVLVKNGAS</sequence>
<protein>
    <submittedName>
        <fullName evidence="4">Uncharacterized protein</fullName>
    </submittedName>
</protein>
<accession>A0A0B6YIT0</accession>
<keyword evidence="2 3" id="KW-0040">ANK repeat</keyword>
<dbReference type="SUPFAM" id="SSF48403">
    <property type="entry name" value="Ankyrin repeat"/>
    <property type="match status" value="1"/>
</dbReference>
<feature type="repeat" description="ANK" evidence="3">
    <location>
        <begin position="45"/>
        <end position="71"/>
    </location>
</feature>
<dbReference type="SMART" id="SM00248">
    <property type="entry name" value="ANK"/>
    <property type="match status" value="2"/>
</dbReference>
<dbReference type="InterPro" id="IPR036770">
    <property type="entry name" value="Ankyrin_rpt-contain_sf"/>
</dbReference>
<dbReference type="InterPro" id="IPR002110">
    <property type="entry name" value="Ankyrin_rpt"/>
</dbReference>
<organism evidence="4">
    <name type="scientific">Arion vulgaris</name>
    <dbReference type="NCBI Taxonomy" id="1028688"/>
    <lineage>
        <taxon>Eukaryota</taxon>
        <taxon>Metazoa</taxon>
        <taxon>Spiralia</taxon>
        <taxon>Lophotrochozoa</taxon>
        <taxon>Mollusca</taxon>
        <taxon>Gastropoda</taxon>
        <taxon>Heterobranchia</taxon>
        <taxon>Euthyneura</taxon>
        <taxon>Panpulmonata</taxon>
        <taxon>Eupulmonata</taxon>
        <taxon>Stylommatophora</taxon>
        <taxon>Helicina</taxon>
        <taxon>Arionoidea</taxon>
        <taxon>Arionidae</taxon>
        <taxon>Arion</taxon>
    </lineage>
</organism>
<evidence type="ECO:0000256" key="2">
    <source>
        <dbReference type="ARBA" id="ARBA00023043"/>
    </source>
</evidence>
<evidence type="ECO:0000256" key="3">
    <source>
        <dbReference type="PROSITE-ProRule" id="PRU00023"/>
    </source>
</evidence>
<feature type="non-terminal residue" evidence="4">
    <location>
        <position position="71"/>
    </location>
</feature>
<name>A0A0B6YIT0_9EUPU</name>
<dbReference type="EMBL" id="HACG01009268">
    <property type="protein sequence ID" value="CEK56133.1"/>
    <property type="molecule type" value="Transcribed_RNA"/>
</dbReference>
<dbReference type="Gene3D" id="1.25.40.20">
    <property type="entry name" value="Ankyrin repeat-containing domain"/>
    <property type="match status" value="1"/>
</dbReference>
<dbReference type="AlphaFoldDB" id="A0A0B6YIT0"/>
<dbReference type="PANTHER" id="PTHR24171">
    <property type="entry name" value="ANKYRIN REPEAT DOMAIN-CONTAINING PROTEIN 39-RELATED"/>
    <property type="match status" value="1"/>
</dbReference>
<dbReference type="GO" id="GO:0004842">
    <property type="term" value="F:ubiquitin-protein transferase activity"/>
    <property type="evidence" value="ECO:0007669"/>
    <property type="project" value="TreeGrafter"/>
</dbReference>
<dbReference type="GO" id="GO:0070531">
    <property type="term" value="C:BRCA1-A complex"/>
    <property type="evidence" value="ECO:0007669"/>
    <property type="project" value="TreeGrafter"/>
</dbReference>
<feature type="non-terminal residue" evidence="4">
    <location>
        <position position="1"/>
    </location>
</feature>
<proteinExistence type="predicted"/>
<dbReference type="PROSITE" id="PS50297">
    <property type="entry name" value="ANK_REP_REGION"/>
    <property type="match status" value="1"/>
</dbReference>
<reference evidence="4" key="1">
    <citation type="submission" date="2014-12" db="EMBL/GenBank/DDBJ databases">
        <title>Insight into the proteome of Arion vulgaris.</title>
        <authorList>
            <person name="Aradska J."/>
            <person name="Bulat T."/>
            <person name="Smidak R."/>
            <person name="Sarate P."/>
            <person name="Gangsoo J."/>
            <person name="Sialana F."/>
            <person name="Bilban M."/>
            <person name="Lubec G."/>
        </authorList>
    </citation>
    <scope>NUCLEOTIDE SEQUENCE</scope>
    <source>
        <tissue evidence="4">Skin</tissue>
    </source>
</reference>
<dbReference type="GO" id="GO:0085020">
    <property type="term" value="P:protein K6-linked ubiquitination"/>
    <property type="evidence" value="ECO:0007669"/>
    <property type="project" value="TreeGrafter"/>
</dbReference>
<dbReference type="GO" id="GO:0031436">
    <property type="term" value="C:BRCA1-BARD1 complex"/>
    <property type="evidence" value="ECO:0007669"/>
    <property type="project" value="TreeGrafter"/>
</dbReference>
<keyword evidence="1" id="KW-0677">Repeat</keyword>
<evidence type="ECO:0000313" key="4">
    <source>
        <dbReference type="EMBL" id="CEK56133.1"/>
    </source>
</evidence>
<dbReference type="PROSITE" id="PS50088">
    <property type="entry name" value="ANK_REPEAT"/>
    <property type="match status" value="2"/>
</dbReference>
<feature type="repeat" description="ANK" evidence="3">
    <location>
        <begin position="12"/>
        <end position="44"/>
    </location>
</feature>
<dbReference type="Pfam" id="PF12796">
    <property type="entry name" value="Ank_2"/>
    <property type="match status" value="1"/>
</dbReference>